<keyword evidence="3" id="KW-0285">Flavoprotein</keyword>
<comment type="cofactor">
    <cofactor evidence="1">
        <name>FAD</name>
        <dbReference type="ChEBI" id="CHEBI:57692"/>
    </cofactor>
</comment>
<keyword evidence="4" id="KW-0274">FAD</keyword>
<evidence type="ECO:0000313" key="8">
    <source>
        <dbReference type="EMBL" id="QVI23331.1"/>
    </source>
</evidence>
<sequence>MDFRLTDELLEVRALAARVFSSLGDSDTKWTELGRTGLLGLALPDEHGGAGLGLDAACVLLEEQGRTVSAAPVWPHIVAASALARHASGDVLTGIADGAFRLTVALEEYGSVAATAPTCRATPAEDGSGSGTWRLSGIKAAVPTPEGVDFVLVSAVADDGPGLYLVTNHDLAWEPAPTTDLDRAQDLVLESTPALRVGGRQALTEVVRWSRLAVAALQVGVADGALRLAADYVRDRRQFGRSIGSFQSVQHQLADCWTDVDAMRLTLWQALTCDADENDADRAALVAAWWCGQAGLDVVHRVQHVHGGIGVDTDYPVHRHFLWGKQLAATFGGPEAVLQELGELLGSER</sequence>
<keyword evidence="5" id="KW-0560">Oxidoreductase</keyword>
<evidence type="ECO:0000259" key="6">
    <source>
        <dbReference type="Pfam" id="PF00441"/>
    </source>
</evidence>
<organism evidence="8 9">
    <name type="scientific">Nocardia tengchongensis</name>
    <dbReference type="NCBI Taxonomy" id="2055889"/>
    <lineage>
        <taxon>Bacteria</taxon>
        <taxon>Bacillati</taxon>
        <taxon>Actinomycetota</taxon>
        <taxon>Actinomycetes</taxon>
        <taxon>Mycobacteriales</taxon>
        <taxon>Nocardiaceae</taxon>
        <taxon>Nocardia</taxon>
    </lineage>
</organism>
<name>A0ABX8CTU7_9NOCA</name>
<feature type="domain" description="Acyl-CoA dehydrogenase/oxidase C-terminal" evidence="6">
    <location>
        <begin position="199"/>
        <end position="338"/>
    </location>
</feature>
<evidence type="ECO:0000313" key="9">
    <source>
        <dbReference type="Proteomes" id="UP000683310"/>
    </source>
</evidence>
<dbReference type="SUPFAM" id="SSF56645">
    <property type="entry name" value="Acyl-CoA dehydrogenase NM domain-like"/>
    <property type="match status" value="1"/>
</dbReference>
<dbReference type="InterPro" id="IPR046373">
    <property type="entry name" value="Acyl-CoA_Oxase/DH_mid-dom_sf"/>
</dbReference>
<proteinExistence type="inferred from homology"/>
<dbReference type="Proteomes" id="UP000683310">
    <property type="component" value="Chromosome"/>
</dbReference>
<dbReference type="Pfam" id="PF02771">
    <property type="entry name" value="Acyl-CoA_dh_N"/>
    <property type="match status" value="1"/>
</dbReference>
<dbReference type="PANTHER" id="PTHR43884">
    <property type="entry name" value="ACYL-COA DEHYDROGENASE"/>
    <property type="match status" value="1"/>
</dbReference>
<dbReference type="SUPFAM" id="SSF47203">
    <property type="entry name" value="Acyl-CoA dehydrogenase C-terminal domain-like"/>
    <property type="match status" value="1"/>
</dbReference>
<dbReference type="Gene3D" id="1.20.140.10">
    <property type="entry name" value="Butyryl-CoA Dehydrogenase, subunit A, domain 3"/>
    <property type="match status" value="1"/>
</dbReference>
<evidence type="ECO:0000256" key="1">
    <source>
        <dbReference type="ARBA" id="ARBA00001974"/>
    </source>
</evidence>
<dbReference type="InterPro" id="IPR036250">
    <property type="entry name" value="AcylCo_DH-like_C"/>
</dbReference>
<dbReference type="InterPro" id="IPR009075">
    <property type="entry name" value="AcylCo_DH/oxidase_C"/>
</dbReference>
<reference evidence="8 9" key="1">
    <citation type="submission" date="2021-04" db="EMBL/GenBank/DDBJ databases">
        <title>Nocardia tengchongensis.</title>
        <authorList>
            <person name="Zhuang k."/>
            <person name="Ran Y."/>
            <person name="Li W."/>
        </authorList>
    </citation>
    <scope>NUCLEOTIDE SEQUENCE [LARGE SCALE GENOMIC DNA]</scope>
    <source>
        <strain evidence="8 9">CFH S0057</strain>
    </source>
</reference>
<keyword evidence="9" id="KW-1185">Reference proteome</keyword>
<dbReference type="InterPro" id="IPR037069">
    <property type="entry name" value="AcylCoA_DH/ox_N_sf"/>
</dbReference>
<dbReference type="Pfam" id="PF00441">
    <property type="entry name" value="Acyl-CoA_dh_1"/>
    <property type="match status" value="1"/>
</dbReference>
<evidence type="ECO:0000256" key="4">
    <source>
        <dbReference type="ARBA" id="ARBA00022827"/>
    </source>
</evidence>
<comment type="similarity">
    <text evidence="2">Belongs to the acyl-CoA dehydrogenase family.</text>
</comment>
<evidence type="ECO:0000256" key="5">
    <source>
        <dbReference type="ARBA" id="ARBA00023002"/>
    </source>
</evidence>
<accession>A0ABX8CTU7</accession>
<dbReference type="Gene3D" id="2.40.110.10">
    <property type="entry name" value="Butyryl-CoA Dehydrogenase, subunit A, domain 2"/>
    <property type="match status" value="1"/>
</dbReference>
<feature type="domain" description="Acyl-CoA dehydrogenase/oxidase N-terminal" evidence="7">
    <location>
        <begin position="29"/>
        <end position="88"/>
    </location>
</feature>
<evidence type="ECO:0000256" key="2">
    <source>
        <dbReference type="ARBA" id="ARBA00009347"/>
    </source>
</evidence>
<protein>
    <submittedName>
        <fullName evidence="8">Acyl-CoA/acyl-ACP dehydrogenase</fullName>
    </submittedName>
</protein>
<dbReference type="InterPro" id="IPR013786">
    <property type="entry name" value="AcylCoA_DH/ox_N"/>
</dbReference>
<gene>
    <name evidence="8" type="ORF">KHQ06_10805</name>
</gene>
<dbReference type="PANTHER" id="PTHR43884:SF20">
    <property type="entry name" value="ACYL-COA DEHYDROGENASE FADE28"/>
    <property type="match status" value="1"/>
</dbReference>
<evidence type="ECO:0000256" key="3">
    <source>
        <dbReference type="ARBA" id="ARBA00022630"/>
    </source>
</evidence>
<evidence type="ECO:0000259" key="7">
    <source>
        <dbReference type="Pfam" id="PF02771"/>
    </source>
</evidence>
<dbReference type="EMBL" id="CP074371">
    <property type="protein sequence ID" value="QVI23331.1"/>
    <property type="molecule type" value="Genomic_DNA"/>
</dbReference>
<dbReference type="InterPro" id="IPR009100">
    <property type="entry name" value="AcylCoA_DH/oxidase_NM_dom_sf"/>
</dbReference>
<dbReference type="Gene3D" id="1.10.540.10">
    <property type="entry name" value="Acyl-CoA dehydrogenase/oxidase, N-terminal domain"/>
    <property type="match status" value="1"/>
</dbReference>